<protein>
    <recommendedName>
        <fullName evidence="3">Sucrase/ferredoxin-like protein</fullName>
    </recommendedName>
</protein>
<gene>
    <name evidence="1" type="ORF">DFR67_101245</name>
</gene>
<dbReference type="RefSeq" id="WP_158539868.1">
    <property type="nucleotide sequence ID" value="NZ_QJSP01000001.1"/>
</dbReference>
<evidence type="ECO:0000313" key="1">
    <source>
        <dbReference type="EMBL" id="PYE20854.1"/>
    </source>
</evidence>
<comment type="caution">
    <text evidence="1">The sequence shown here is derived from an EMBL/GenBank/DDBJ whole genome shotgun (WGS) entry which is preliminary data.</text>
</comment>
<sequence length="303" mass="33042">MTALPTRPPACTQIARTLREPLRGTAARAAGWLLIEQTGPWSRDAFTHSVFAQEVVEELKVRCRAAAIRPQLIRPTVRKPADDKAITVFLAHSGRKGPWLRSRTLADPLDVLSLDIEAAASPVPVAGWNAVEAALYLVCTHGKKDACCAVFGKRVTRALRDRGDRAWESTHLGGDRFAAGVVGLPEGIYYGHVDAATAPELLDEHDGGDIRLDLYRGRCVDEPVEQAADALVREHLGLTGITDVTPHPATFLGNDIFVVVDTAHRRYRVQLASAPAPSRLTSCTTPTTARPEHYRLVDVTEVR</sequence>
<organism evidence="1 2">
    <name type="scientific">Williamsia limnetica</name>
    <dbReference type="NCBI Taxonomy" id="882452"/>
    <lineage>
        <taxon>Bacteria</taxon>
        <taxon>Bacillati</taxon>
        <taxon>Actinomycetota</taxon>
        <taxon>Actinomycetes</taxon>
        <taxon>Mycobacteriales</taxon>
        <taxon>Nocardiaceae</taxon>
        <taxon>Williamsia</taxon>
    </lineage>
</organism>
<evidence type="ECO:0000313" key="2">
    <source>
        <dbReference type="Proteomes" id="UP000247591"/>
    </source>
</evidence>
<dbReference type="EMBL" id="QJSP01000001">
    <property type="protein sequence ID" value="PYE20854.1"/>
    <property type="molecule type" value="Genomic_DNA"/>
</dbReference>
<dbReference type="SUPFAM" id="SSF52833">
    <property type="entry name" value="Thioredoxin-like"/>
    <property type="match status" value="1"/>
</dbReference>
<dbReference type="InterPro" id="IPR009737">
    <property type="entry name" value="Aim32/Apd1-like"/>
</dbReference>
<reference evidence="1 2" key="1">
    <citation type="submission" date="2018-06" db="EMBL/GenBank/DDBJ databases">
        <title>Genomic Encyclopedia of Type Strains, Phase IV (KMG-IV): sequencing the most valuable type-strain genomes for metagenomic binning, comparative biology and taxonomic classification.</title>
        <authorList>
            <person name="Goeker M."/>
        </authorList>
    </citation>
    <scope>NUCLEOTIDE SEQUENCE [LARGE SCALE GENOMIC DNA]</scope>
    <source>
        <strain evidence="1 2">DSM 45521</strain>
    </source>
</reference>
<keyword evidence="2" id="KW-1185">Reference proteome</keyword>
<evidence type="ECO:0008006" key="3">
    <source>
        <dbReference type="Google" id="ProtNLM"/>
    </source>
</evidence>
<dbReference type="Pfam" id="PF06999">
    <property type="entry name" value="Suc_Fer-like"/>
    <property type="match status" value="1"/>
</dbReference>
<accession>A0A318S7V2</accession>
<dbReference type="Proteomes" id="UP000247591">
    <property type="component" value="Unassembled WGS sequence"/>
</dbReference>
<dbReference type="InterPro" id="IPR036249">
    <property type="entry name" value="Thioredoxin-like_sf"/>
</dbReference>
<proteinExistence type="predicted"/>
<dbReference type="AlphaFoldDB" id="A0A318S7V2"/>
<dbReference type="Gene3D" id="3.40.30.10">
    <property type="entry name" value="Glutaredoxin"/>
    <property type="match status" value="1"/>
</dbReference>
<name>A0A318S7V2_WILLI</name>
<dbReference type="OrthoDB" id="3399139at2"/>